<proteinExistence type="predicted"/>
<evidence type="ECO:0000313" key="2">
    <source>
        <dbReference type="Proteomes" id="UP000789570"/>
    </source>
</evidence>
<organism evidence="1 2">
    <name type="scientific">Funneliformis caledonium</name>
    <dbReference type="NCBI Taxonomy" id="1117310"/>
    <lineage>
        <taxon>Eukaryota</taxon>
        <taxon>Fungi</taxon>
        <taxon>Fungi incertae sedis</taxon>
        <taxon>Mucoromycota</taxon>
        <taxon>Glomeromycotina</taxon>
        <taxon>Glomeromycetes</taxon>
        <taxon>Glomerales</taxon>
        <taxon>Glomeraceae</taxon>
        <taxon>Funneliformis</taxon>
    </lineage>
</organism>
<accession>A0A9N9DPA8</accession>
<dbReference type="Proteomes" id="UP000789570">
    <property type="component" value="Unassembled WGS sequence"/>
</dbReference>
<keyword evidence="2" id="KW-1185">Reference proteome</keyword>
<comment type="caution">
    <text evidence="1">The sequence shown here is derived from an EMBL/GenBank/DDBJ whole genome shotgun (WGS) entry which is preliminary data.</text>
</comment>
<dbReference type="EMBL" id="CAJVPQ010004268">
    <property type="protein sequence ID" value="CAG8648031.1"/>
    <property type="molecule type" value="Genomic_DNA"/>
</dbReference>
<sequence>MENPLFCKKNKDTIRRSGILKSASFIRTRGDQDVTFRCPVTFSKKFIRQINEGMNVL</sequence>
<evidence type="ECO:0000313" key="1">
    <source>
        <dbReference type="EMBL" id="CAG8648031.1"/>
    </source>
</evidence>
<gene>
    <name evidence="1" type="ORF">FCALED_LOCUS10915</name>
</gene>
<reference evidence="1" key="1">
    <citation type="submission" date="2021-06" db="EMBL/GenBank/DDBJ databases">
        <authorList>
            <person name="Kallberg Y."/>
            <person name="Tangrot J."/>
            <person name="Rosling A."/>
        </authorList>
    </citation>
    <scope>NUCLEOTIDE SEQUENCE</scope>
    <source>
        <strain evidence="1">UK204</strain>
    </source>
</reference>
<dbReference type="AlphaFoldDB" id="A0A9N9DPA8"/>
<name>A0A9N9DPA8_9GLOM</name>
<protein>
    <submittedName>
        <fullName evidence="1">17471_t:CDS:1</fullName>
    </submittedName>
</protein>